<dbReference type="EMBL" id="JADGMS010000013">
    <property type="protein sequence ID" value="KAF9670912.1"/>
    <property type="molecule type" value="Genomic_DNA"/>
</dbReference>
<sequence>MWDLKQQLSNASRHVDVTIFLHDWTIVLMISLFKNEEVVFNLQGMGYVNMKNIVIVTIRVTRVYEI</sequence>
<gene>
    <name evidence="1" type="ORF">SADUNF_Sadunf13G0118400</name>
</gene>
<protein>
    <submittedName>
        <fullName evidence="1">Uncharacterized protein</fullName>
    </submittedName>
</protein>
<name>A0A835MLE5_9ROSI</name>
<proteinExistence type="predicted"/>
<keyword evidence="2" id="KW-1185">Reference proteome</keyword>
<comment type="caution">
    <text evidence="1">The sequence shown here is derived from an EMBL/GenBank/DDBJ whole genome shotgun (WGS) entry which is preliminary data.</text>
</comment>
<evidence type="ECO:0000313" key="2">
    <source>
        <dbReference type="Proteomes" id="UP000657918"/>
    </source>
</evidence>
<evidence type="ECO:0000313" key="1">
    <source>
        <dbReference type="EMBL" id="KAF9670912.1"/>
    </source>
</evidence>
<accession>A0A835MLE5</accession>
<dbReference type="AlphaFoldDB" id="A0A835MLE5"/>
<dbReference type="Proteomes" id="UP000657918">
    <property type="component" value="Unassembled WGS sequence"/>
</dbReference>
<organism evidence="1 2">
    <name type="scientific">Salix dunnii</name>
    <dbReference type="NCBI Taxonomy" id="1413687"/>
    <lineage>
        <taxon>Eukaryota</taxon>
        <taxon>Viridiplantae</taxon>
        <taxon>Streptophyta</taxon>
        <taxon>Embryophyta</taxon>
        <taxon>Tracheophyta</taxon>
        <taxon>Spermatophyta</taxon>
        <taxon>Magnoliopsida</taxon>
        <taxon>eudicotyledons</taxon>
        <taxon>Gunneridae</taxon>
        <taxon>Pentapetalae</taxon>
        <taxon>rosids</taxon>
        <taxon>fabids</taxon>
        <taxon>Malpighiales</taxon>
        <taxon>Salicaceae</taxon>
        <taxon>Saliceae</taxon>
        <taxon>Salix</taxon>
    </lineage>
</organism>
<reference evidence="1 2" key="1">
    <citation type="submission" date="2020-10" db="EMBL/GenBank/DDBJ databases">
        <title>Plant Genome Project.</title>
        <authorList>
            <person name="Zhang R.-G."/>
        </authorList>
    </citation>
    <scope>NUCLEOTIDE SEQUENCE [LARGE SCALE GENOMIC DNA]</scope>
    <source>
        <strain evidence="1">FAFU-HL-1</strain>
        <tissue evidence="1">Leaf</tissue>
    </source>
</reference>